<reference evidence="1" key="1">
    <citation type="submission" date="2022-08" db="UniProtKB">
        <authorList>
            <consortium name="EnsemblMetazoa"/>
        </authorList>
    </citation>
    <scope>IDENTIFICATION</scope>
    <source>
        <strain evidence="1">Israel</strain>
    </source>
</reference>
<evidence type="ECO:0000313" key="2">
    <source>
        <dbReference type="Proteomes" id="UP000092462"/>
    </source>
</evidence>
<dbReference type="SUPFAM" id="SSF54277">
    <property type="entry name" value="CAD &amp; PB1 domains"/>
    <property type="match status" value="1"/>
</dbReference>
<dbReference type="Proteomes" id="UP000092462">
    <property type="component" value="Unassembled WGS sequence"/>
</dbReference>
<dbReference type="EnsemblMetazoa" id="PPAI001005-RA">
    <property type="protein sequence ID" value="PPAI001005-PA"/>
    <property type="gene ID" value="PPAI001005"/>
</dbReference>
<dbReference type="InterPro" id="IPR053793">
    <property type="entry name" value="PB1-like"/>
</dbReference>
<evidence type="ECO:0000313" key="1">
    <source>
        <dbReference type="EnsemblMetazoa" id="PPAI001005-PA"/>
    </source>
</evidence>
<dbReference type="EMBL" id="AJVK01010120">
    <property type="status" value="NOT_ANNOTATED_CDS"/>
    <property type="molecule type" value="Genomic_DNA"/>
</dbReference>
<keyword evidence="2" id="KW-1185">Reference proteome</keyword>
<dbReference type="VEuPathDB" id="VectorBase:PPAPM1_008674"/>
<sequence length="191" mass="22289">MPTPVLNESNNSTSNEIIVKTAYNGQKMITYISESITFDELCQEIRGMCQFSPDQTHLTRVRWKEDLAKWDIYAKKVDEYVDTTKDLPVKESVEYLTNALVKAAEKAIPKYSGVIRDRYVPWWNSDISRKVFTMKWVDEENDPCTISSQLELNEAIRLYELNRDSELLIHGELMNFSNTCLISAHFHKLLW</sequence>
<proteinExistence type="predicted"/>
<name>A0A1B0D0Y1_PHLPP</name>
<dbReference type="EMBL" id="AJVK01010119">
    <property type="status" value="NOT_ANNOTATED_CDS"/>
    <property type="molecule type" value="Genomic_DNA"/>
</dbReference>
<dbReference type="Gene3D" id="3.10.20.90">
    <property type="entry name" value="Phosphatidylinositol 3-kinase Catalytic Subunit, Chain A, domain 1"/>
    <property type="match status" value="2"/>
</dbReference>
<dbReference type="EMBL" id="AJVK01010118">
    <property type="status" value="NOT_ANNOTATED_CDS"/>
    <property type="molecule type" value="Genomic_DNA"/>
</dbReference>
<dbReference type="VEuPathDB" id="VectorBase:PPAI001005"/>
<accession>A0A1B0D0Y1</accession>
<organism evidence="1 2">
    <name type="scientific">Phlebotomus papatasi</name>
    <name type="common">Sandfly</name>
    <dbReference type="NCBI Taxonomy" id="29031"/>
    <lineage>
        <taxon>Eukaryota</taxon>
        <taxon>Metazoa</taxon>
        <taxon>Ecdysozoa</taxon>
        <taxon>Arthropoda</taxon>
        <taxon>Hexapoda</taxon>
        <taxon>Insecta</taxon>
        <taxon>Pterygota</taxon>
        <taxon>Neoptera</taxon>
        <taxon>Endopterygota</taxon>
        <taxon>Diptera</taxon>
        <taxon>Nematocera</taxon>
        <taxon>Psychodoidea</taxon>
        <taxon>Psychodidae</taxon>
        <taxon>Phlebotomus</taxon>
        <taxon>Phlebotomus</taxon>
    </lineage>
</organism>
<protein>
    <submittedName>
        <fullName evidence="1">Uncharacterized protein</fullName>
    </submittedName>
</protein>
<dbReference type="PROSITE" id="PS51745">
    <property type="entry name" value="PB1"/>
    <property type="match status" value="1"/>
</dbReference>
<dbReference type="AlphaFoldDB" id="A0A1B0D0Y1"/>